<sequence>MVTASCVAVPAIARDYLVRTPAEYVRVLPMVQAGDVVRLANGEWKDFPIVFEAHGRDGRPVTLAAQTAGKVVLTGASSLKLAGEWLVVSGLVFRNGAAPGDEVISFRRDSRRVAVNSRLTEVVIDRFNQPDRRREDRWVSLYGHDNRVDHSWFAGKGNAGVTLAVIRPKGQPQANRHRIDHNYFGSRPPLGSNGGETIRIGTSDESLSDSFTTVEANVFDRCDGEVEIVSVKSGGNVVRANLILQSQGSIVLRHGNGNLVERNVFLGKGKPHTGGVRVINVGQTVRDNYMEGLAGTSFTSAIAVMNGVPGSAINRYHPVTGAVIANNSILDSVRITLGAGADAERSAPPRDSRFTGNLVTGTGASPFAIEADVKGIAFTDNAASAQVPAELAPGFTTGPIALKRAANGLLYPGDPALAKRGAPRDLVPVTLAQVGPDWYAKPAPEVAFGSGRTIETHPGSLETAVAAAQPGDVIALAAGRYAVRAPLRIAVPVTVSGPKTATIAFTGPTLFALAEGGRLRLQGLTITGEAAPRSAGNAVIRSAPTSTIANYAVEIEGTDFAGLDASPGFDLVATTPATFADHLTLRDVTVTGLSGTVLAAAAETGGKGLYAAEHITIAGSHFTHIGVLAQVLRGGTDESTFGPEVEITGNTVEGGGPELLALSGVQSTLMARNTFRKAGRIAVSHSVGAPLTRILDNRFVDTAQPQISRLYPQGTPQVQVSGNVSGGDAS</sequence>
<name>A0A1D7ZZM8_9SPHN</name>
<keyword evidence="2" id="KW-0456">Lyase</keyword>
<dbReference type="Proteomes" id="UP000094626">
    <property type="component" value="Chromosome"/>
</dbReference>
<dbReference type="KEGG" id="nre:BES08_00045"/>
<dbReference type="InterPro" id="IPR011050">
    <property type="entry name" value="Pectin_lyase_fold/virulence"/>
</dbReference>
<dbReference type="SUPFAM" id="SSF51126">
    <property type="entry name" value="Pectin lyase-like"/>
    <property type="match status" value="2"/>
</dbReference>
<gene>
    <name evidence="2" type="ORF">BES08_00045</name>
</gene>
<reference evidence="3" key="1">
    <citation type="journal article" date="2017" name="J. Biotechnol.">
        <title>Complete genome sequence of Novosphingobium resinovorum SA1, a versatile xenobiotic-degrading bacterium capable of utilizing sulfanilic acid.</title>
        <authorList>
            <person name="Hegedus B."/>
            <person name="Kos P.B."/>
            <person name="Balint B."/>
            <person name="Maroti G."/>
            <person name="Gan H.M."/>
            <person name="Perei K."/>
            <person name="Rakhely G."/>
        </authorList>
    </citation>
    <scope>NUCLEOTIDE SEQUENCE [LARGE SCALE GENOMIC DNA]</scope>
    <source>
        <strain evidence="3">SA1</strain>
    </source>
</reference>
<accession>A0A1D7ZZM8</accession>
<dbReference type="OrthoDB" id="6475864at2"/>
<feature type="region of interest" description="Disordered" evidence="1">
    <location>
        <begin position="170"/>
        <end position="193"/>
    </location>
</feature>
<dbReference type="GO" id="GO:0016829">
    <property type="term" value="F:lyase activity"/>
    <property type="evidence" value="ECO:0007669"/>
    <property type="project" value="UniProtKB-KW"/>
</dbReference>
<dbReference type="AlphaFoldDB" id="A0A1D7ZZM8"/>
<protein>
    <submittedName>
        <fullName evidence="2">Poly(Beta-D-mannuronate) lyase</fullName>
    </submittedName>
</protein>
<evidence type="ECO:0000313" key="3">
    <source>
        <dbReference type="Proteomes" id="UP000094626"/>
    </source>
</evidence>
<dbReference type="InterPro" id="IPR012334">
    <property type="entry name" value="Pectin_lyas_fold"/>
</dbReference>
<dbReference type="EMBL" id="CP017075">
    <property type="protein sequence ID" value="AOR75325.1"/>
    <property type="molecule type" value="Genomic_DNA"/>
</dbReference>
<organism evidence="2 3">
    <name type="scientific">Novosphingobium resinovorum</name>
    <dbReference type="NCBI Taxonomy" id="158500"/>
    <lineage>
        <taxon>Bacteria</taxon>
        <taxon>Pseudomonadati</taxon>
        <taxon>Pseudomonadota</taxon>
        <taxon>Alphaproteobacteria</taxon>
        <taxon>Sphingomonadales</taxon>
        <taxon>Sphingomonadaceae</taxon>
        <taxon>Novosphingobium</taxon>
    </lineage>
</organism>
<proteinExistence type="predicted"/>
<keyword evidence="3" id="KW-1185">Reference proteome</keyword>
<evidence type="ECO:0000256" key="1">
    <source>
        <dbReference type="SAM" id="MobiDB-lite"/>
    </source>
</evidence>
<dbReference type="Gene3D" id="2.160.20.10">
    <property type="entry name" value="Single-stranded right-handed beta-helix, Pectin lyase-like"/>
    <property type="match status" value="2"/>
</dbReference>
<dbReference type="InterPro" id="IPR039513">
    <property type="entry name" value="PL-6"/>
</dbReference>
<dbReference type="Pfam" id="PF14592">
    <property type="entry name" value="Chondroitinas_B"/>
    <property type="match status" value="1"/>
</dbReference>
<dbReference type="CDD" id="cd14251">
    <property type="entry name" value="PL-6"/>
    <property type="match status" value="1"/>
</dbReference>
<evidence type="ECO:0000313" key="2">
    <source>
        <dbReference type="EMBL" id="AOR75325.1"/>
    </source>
</evidence>